<accession>A0ACC2S1L5</accession>
<gene>
    <name evidence="1" type="ORF">DSO57_1035749</name>
</gene>
<proteinExistence type="predicted"/>
<dbReference type="EMBL" id="QTSX02006004">
    <property type="protein sequence ID" value="KAJ9056185.1"/>
    <property type="molecule type" value="Genomic_DNA"/>
</dbReference>
<comment type="caution">
    <text evidence="1">The sequence shown here is derived from an EMBL/GenBank/DDBJ whole genome shotgun (WGS) entry which is preliminary data.</text>
</comment>
<name>A0ACC2S1L5_9FUNG</name>
<keyword evidence="2" id="KW-1185">Reference proteome</keyword>
<evidence type="ECO:0000313" key="2">
    <source>
        <dbReference type="Proteomes" id="UP001165960"/>
    </source>
</evidence>
<organism evidence="1 2">
    <name type="scientific">Entomophthora muscae</name>
    <dbReference type="NCBI Taxonomy" id="34485"/>
    <lineage>
        <taxon>Eukaryota</taxon>
        <taxon>Fungi</taxon>
        <taxon>Fungi incertae sedis</taxon>
        <taxon>Zoopagomycota</taxon>
        <taxon>Entomophthoromycotina</taxon>
        <taxon>Entomophthoromycetes</taxon>
        <taxon>Entomophthorales</taxon>
        <taxon>Entomophthoraceae</taxon>
        <taxon>Entomophthora</taxon>
    </lineage>
</organism>
<protein>
    <submittedName>
        <fullName evidence="1">Uncharacterized protein</fullName>
    </submittedName>
</protein>
<reference evidence="1" key="1">
    <citation type="submission" date="2022-04" db="EMBL/GenBank/DDBJ databases">
        <title>Genome of the entomopathogenic fungus Entomophthora muscae.</title>
        <authorList>
            <person name="Elya C."/>
            <person name="Lovett B.R."/>
            <person name="Lee E."/>
            <person name="Macias A.M."/>
            <person name="Hajek A.E."/>
            <person name="De Bivort B.L."/>
            <person name="Kasson M.T."/>
            <person name="De Fine Licht H.H."/>
            <person name="Stajich J.E."/>
        </authorList>
    </citation>
    <scope>NUCLEOTIDE SEQUENCE</scope>
    <source>
        <strain evidence="1">Berkeley</strain>
    </source>
</reference>
<evidence type="ECO:0000313" key="1">
    <source>
        <dbReference type="EMBL" id="KAJ9056185.1"/>
    </source>
</evidence>
<sequence length="112" mass="12441">MSIIRNTQACSNLPDNKGSIQDQPQRLINLNKLAQPSGLTKFTMKAEASIYLPQIQSLAQVCSATLAQSKKRVPAWERTAPVGFMVPSIRNKLGDRKLNVSSIHLWGKPRKD</sequence>
<dbReference type="Proteomes" id="UP001165960">
    <property type="component" value="Unassembled WGS sequence"/>
</dbReference>